<proteinExistence type="inferred from homology"/>
<dbReference type="InterPro" id="IPR005502">
    <property type="entry name" value="Ribosyl_crysJ1"/>
</dbReference>
<accession>A0A6C0EDN1</accession>
<dbReference type="Gene3D" id="1.10.4080.10">
    <property type="entry name" value="ADP-ribosylation/Crystallin J1"/>
    <property type="match status" value="1"/>
</dbReference>
<dbReference type="PANTHER" id="PTHR16222:SF26">
    <property type="entry name" value="ADP-RIBOSYLHYDROLASE ARH1"/>
    <property type="match status" value="1"/>
</dbReference>
<evidence type="ECO:0008006" key="4">
    <source>
        <dbReference type="Google" id="ProtNLM"/>
    </source>
</evidence>
<dbReference type="InterPro" id="IPR036705">
    <property type="entry name" value="Ribosyl_crysJ1_sf"/>
</dbReference>
<sequence length="385" mass="44840">MTNLKEKIEASFMLASYFETLGFKNGLWEFNYNNNINSLTKYSLMWNIMIHHYLILGGANKINIKGWNSSDDTILIIDIIKSILDGGGEENYKKNFINSYDMLYENKRASGINTIRSIQILKTGKKININSDMGGNGAALRTSPIGIYWNNNIEKVIEESIISSLLTHNYYLGFLGGMVTAIFTSYAINNINPILWIDKLLDLYKNKIIHKYYPKNHNIEDLDDYMIYWNKYYETRMSKLIYKNTLDNFIYPEERTLYLLNFYPDKKIKNLILSNTSLKDLNWKWDLIASTGLDVCIYTYDCLLLSMYTPNNINLDYNNIKYNFDTFLTLVSIHPGDNDTTGAIGGAWFGALNGYHDFDKSRIKELEFFNELKTLSKKFYKKLKK</sequence>
<evidence type="ECO:0000313" key="3">
    <source>
        <dbReference type="EMBL" id="QHT26741.1"/>
    </source>
</evidence>
<dbReference type="Pfam" id="PF03747">
    <property type="entry name" value="ADP_ribosyl_GH"/>
    <property type="match status" value="1"/>
</dbReference>
<dbReference type="AlphaFoldDB" id="A0A6C0EDN1"/>
<evidence type="ECO:0000256" key="1">
    <source>
        <dbReference type="ARBA" id="ARBA00010702"/>
    </source>
</evidence>
<dbReference type="GO" id="GO:0016787">
    <property type="term" value="F:hydrolase activity"/>
    <property type="evidence" value="ECO:0007669"/>
    <property type="project" value="UniProtKB-KW"/>
</dbReference>
<name>A0A6C0EDN1_9ZZZZ</name>
<comment type="similarity">
    <text evidence="1">Belongs to the ADP-ribosylglycohydrolase family.</text>
</comment>
<protein>
    <recommendedName>
        <fullName evidence="4">ADP-ribosylglycohydrolase</fullName>
    </recommendedName>
</protein>
<reference evidence="3" key="1">
    <citation type="journal article" date="2020" name="Nature">
        <title>Giant virus diversity and host interactions through global metagenomics.</title>
        <authorList>
            <person name="Schulz F."/>
            <person name="Roux S."/>
            <person name="Paez-Espino D."/>
            <person name="Jungbluth S."/>
            <person name="Walsh D.A."/>
            <person name="Denef V.J."/>
            <person name="McMahon K.D."/>
            <person name="Konstantinidis K.T."/>
            <person name="Eloe-Fadrosh E.A."/>
            <person name="Kyrpides N.C."/>
            <person name="Woyke T."/>
        </authorList>
    </citation>
    <scope>NUCLEOTIDE SEQUENCE</scope>
    <source>
        <strain evidence="3">GVMAG-M-3300023179-2</strain>
    </source>
</reference>
<dbReference type="InterPro" id="IPR050792">
    <property type="entry name" value="ADP-ribosylglycohydrolase"/>
</dbReference>
<dbReference type="EMBL" id="MN739801">
    <property type="protein sequence ID" value="QHT26741.1"/>
    <property type="molecule type" value="Genomic_DNA"/>
</dbReference>
<evidence type="ECO:0000256" key="2">
    <source>
        <dbReference type="ARBA" id="ARBA00022801"/>
    </source>
</evidence>
<dbReference type="PANTHER" id="PTHR16222">
    <property type="entry name" value="ADP-RIBOSYLGLYCOHYDROLASE"/>
    <property type="match status" value="1"/>
</dbReference>
<keyword evidence="2" id="KW-0378">Hydrolase</keyword>
<dbReference type="SUPFAM" id="SSF101478">
    <property type="entry name" value="ADP-ribosylglycohydrolase"/>
    <property type="match status" value="1"/>
</dbReference>
<organism evidence="3">
    <name type="scientific">viral metagenome</name>
    <dbReference type="NCBI Taxonomy" id="1070528"/>
    <lineage>
        <taxon>unclassified sequences</taxon>
        <taxon>metagenomes</taxon>
        <taxon>organismal metagenomes</taxon>
    </lineage>
</organism>